<accession>A0A8J7AUY0</accession>
<dbReference type="GO" id="GO:0008610">
    <property type="term" value="P:lipid biosynthetic process"/>
    <property type="evidence" value="ECO:0007669"/>
    <property type="project" value="TreeGrafter"/>
</dbReference>
<comment type="similarity">
    <text evidence="1">Belongs to the thioesterase family.</text>
</comment>
<reference evidence="3" key="1">
    <citation type="submission" date="2020-10" db="EMBL/GenBank/DDBJ databases">
        <authorList>
            <person name="Castelo-Branco R."/>
            <person name="Eusebio N."/>
            <person name="Adriana R."/>
            <person name="Vieira A."/>
            <person name="Brugerolle De Fraissinette N."/>
            <person name="Rezende De Castro R."/>
            <person name="Schneider M.P."/>
            <person name="Vasconcelos V."/>
            <person name="Leao P.N."/>
        </authorList>
    </citation>
    <scope>NUCLEOTIDE SEQUENCE</scope>
    <source>
        <strain evidence="3">LEGE 07310</strain>
    </source>
</reference>
<dbReference type="InterPro" id="IPR029058">
    <property type="entry name" value="AB_hydrolase_fold"/>
</dbReference>
<dbReference type="SUPFAM" id="SSF53474">
    <property type="entry name" value="alpha/beta-Hydrolases"/>
    <property type="match status" value="1"/>
</dbReference>
<dbReference type="Proteomes" id="UP000636505">
    <property type="component" value="Unassembled WGS sequence"/>
</dbReference>
<protein>
    <submittedName>
        <fullName evidence="3">Thioesterase</fullName>
    </submittedName>
</protein>
<dbReference type="Gene3D" id="3.40.50.1820">
    <property type="entry name" value="alpha/beta hydrolase"/>
    <property type="match status" value="1"/>
</dbReference>
<evidence type="ECO:0000259" key="2">
    <source>
        <dbReference type="Pfam" id="PF00975"/>
    </source>
</evidence>
<proteinExistence type="inferred from homology"/>
<dbReference type="EMBL" id="JADEXG010000015">
    <property type="protein sequence ID" value="MBE9077328.1"/>
    <property type="molecule type" value="Genomic_DNA"/>
</dbReference>
<feature type="domain" description="Thioesterase" evidence="2">
    <location>
        <begin position="23"/>
        <end position="245"/>
    </location>
</feature>
<dbReference type="PANTHER" id="PTHR11487">
    <property type="entry name" value="THIOESTERASE"/>
    <property type="match status" value="1"/>
</dbReference>
<dbReference type="AlphaFoldDB" id="A0A8J7AUY0"/>
<dbReference type="RefSeq" id="WP_193905985.1">
    <property type="nucleotide sequence ID" value="NZ_JADEXG010000015.1"/>
</dbReference>
<dbReference type="PANTHER" id="PTHR11487:SF0">
    <property type="entry name" value="S-ACYL FATTY ACID SYNTHASE THIOESTERASE, MEDIUM CHAIN"/>
    <property type="match status" value="1"/>
</dbReference>
<evidence type="ECO:0000256" key="1">
    <source>
        <dbReference type="ARBA" id="ARBA00007169"/>
    </source>
</evidence>
<gene>
    <name evidence="3" type="ORF">IQ241_08470</name>
</gene>
<dbReference type="InterPro" id="IPR012223">
    <property type="entry name" value="TEII"/>
</dbReference>
<evidence type="ECO:0000313" key="3">
    <source>
        <dbReference type="EMBL" id="MBE9077328.1"/>
    </source>
</evidence>
<sequence length="263" mass="29151">MNMTQGAASWIVCPKPRPEARLRLFCFPCAGGMVSAYSRWATLLPAGVELCVIHLPGRGKRIAENPYVRLAQLLPVLTQALEPCLNIPFAFLGHSMGAVLGFEVARALRQRQPPGPMQLFCCSCPAPQIPIATPHIHPLPEQAFITELNRRYEAIPASIQQDRSILELFLPSLRADFTLLETYIYVPDRPLDCPISVYAGQQDNAVSSLDLAGWRDHTSGCFDLKIFQGNHFFLHHQPQPFLQTLIQSLAALTDQPALMAEIG</sequence>
<keyword evidence="4" id="KW-1185">Reference proteome</keyword>
<dbReference type="Pfam" id="PF00975">
    <property type="entry name" value="Thioesterase"/>
    <property type="match status" value="1"/>
</dbReference>
<comment type="caution">
    <text evidence="3">The sequence shown here is derived from an EMBL/GenBank/DDBJ whole genome shotgun (WGS) entry which is preliminary data.</text>
</comment>
<dbReference type="InterPro" id="IPR001031">
    <property type="entry name" value="Thioesterase"/>
</dbReference>
<name>A0A8J7AUY0_9CYAN</name>
<evidence type="ECO:0000313" key="4">
    <source>
        <dbReference type="Proteomes" id="UP000636505"/>
    </source>
</evidence>
<organism evidence="3 4">
    <name type="scientific">Vasconcelosia minhoensis LEGE 07310</name>
    <dbReference type="NCBI Taxonomy" id="915328"/>
    <lineage>
        <taxon>Bacteria</taxon>
        <taxon>Bacillati</taxon>
        <taxon>Cyanobacteriota</taxon>
        <taxon>Cyanophyceae</taxon>
        <taxon>Nodosilineales</taxon>
        <taxon>Cymatolegaceae</taxon>
        <taxon>Vasconcelosia</taxon>
        <taxon>Vasconcelosia minhoensis</taxon>
    </lineage>
</organism>